<dbReference type="GO" id="GO:0005856">
    <property type="term" value="C:cytoskeleton"/>
    <property type="evidence" value="ECO:0007669"/>
    <property type="project" value="TreeGrafter"/>
</dbReference>
<feature type="domain" description="Cilia- and flagella-associated protein 58 central coiled coil" evidence="3">
    <location>
        <begin position="416"/>
        <end position="671"/>
    </location>
</feature>
<dbReference type="PANTHER" id="PTHR32083:SF0">
    <property type="entry name" value="CILIA AND FLAGELLA-ASSOCIATED PROTEIN 58"/>
    <property type="match status" value="1"/>
</dbReference>
<proteinExistence type="predicted"/>
<gene>
    <name evidence="4" type="ORF">TVY486_1003280</name>
</gene>
<feature type="coiled-coil region" evidence="2">
    <location>
        <begin position="127"/>
        <end position="231"/>
    </location>
</feature>
<feature type="coiled-coil region" evidence="2">
    <location>
        <begin position="267"/>
        <end position="350"/>
    </location>
</feature>
<reference evidence="4" key="1">
    <citation type="journal article" date="2012" name="Proc. Natl. Acad. Sci. U.S.A.">
        <title>Antigenic diversity is generated by distinct evolutionary mechanisms in African trypanosome species.</title>
        <authorList>
            <person name="Jackson A.P."/>
            <person name="Berry A."/>
            <person name="Aslett M."/>
            <person name="Allison H.C."/>
            <person name="Burton P."/>
            <person name="Vavrova-Anderson J."/>
            <person name="Brown R."/>
            <person name="Browne H."/>
            <person name="Corton N."/>
            <person name="Hauser H."/>
            <person name="Gamble J."/>
            <person name="Gilderthorp R."/>
            <person name="Marcello L."/>
            <person name="McQuillan J."/>
            <person name="Otto T.D."/>
            <person name="Quail M.A."/>
            <person name="Sanders M.J."/>
            <person name="van Tonder A."/>
            <person name="Ginger M.L."/>
            <person name="Field M.C."/>
            <person name="Barry J.D."/>
            <person name="Hertz-Fowler C."/>
            <person name="Berriman M."/>
        </authorList>
    </citation>
    <scope>NUCLEOTIDE SEQUENCE</scope>
    <source>
        <strain evidence="4">Y486</strain>
    </source>
</reference>
<dbReference type="VEuPathDB" id="TriTrypDB:TvY486_1003280"/>
<feature type="coiled-coil region" evidence="2">
    <location>
        <begin position="421"/>
        <end position="448"/>
    </location>
</feature>
<name>G0U5X4_TRYVY</name>
<dbReference type="Pfam" id="PF21771">
    <property type="entry name" value="CFAP58_CC"/>
    <property type="match status" value="1"/>
</dbReference>
<dbReference type="EMBL" id="HE573026">
    <property type="protein sequence ID" value="CCC51275.1"/>
    <property type="molecule type" value="Genomic_DNA"/>
</dbReference>
<dbReference type="InterPro" id="IPR049270">
    <property type="entry name" value="CFAP58_CC"/>
</dbReference>
<feature type="coiled-coil region" evidence="2">
    <location>
        <begin position="477"/>
        <end position="602"/>
    </location>
</feature>
<keyword evidence="1 2" id="KW-0175">Coiled coil</keyword>
<feature type="coiled-coil region" evidence="2">
    <location>
        <begin position="649"/>
        <end position="703"/>
    </location>
</feature>
<evidence type="ECO:0000259" key="3">
    <source>
        <dbReference type="Pfam" id="PF21771"/>
    </source>
</evidence>
<dbReference type="PANTHER" id="PTHR32083">
    <property type="entry name" value="CILIA AND FLAGELLA-ASSOCIATED PROTEIN 58-RELATED"/>
    <property type="match status" value="1"/>
</dbReference>
<accession>G0U5X4</accession>
<dbReference type="AlphaFoldDB" id="G0U5X4"/>
<sequence>MQQDEGMESGASPPHTQMNAVSIETIEHHYMEVIKELAMEPKLEPFKKEFEKIHRLLRKSHDGEKRLMQKISELHDDLASHAVKQESALKLSEQDKEVILAFQKEIEKAWSLADSAHAHEKESREHIQDLRKQVARLDALVEKSTNNTVGQENYLRELIASKKEIENEHATAQLKAGCLKDERTLARKNLHKVQTENENVKQQLEVTMANYEALVRNHSQVREERENLELQVREYGTAAEQHMVGIASSREAISQLTAEESRLKASVASERDTIARLSKQLEEQQRRFKAEADKLAMVEAQNAELKQEIPKMKGTLKLRHTDVEQLAHALKKARKLAESQQAEMKKCLQARDELAVETNRMHQMIDEKLSALETEEKLLYDEEVRLKETMPAKTQLIVENSRIEGTRSMMEGQRVLEEGKRRNLSQQLEQILRENETMRKEIFEVENNQAKVLDHGQHAALQYHQTLEQTRKQRGRVKILQQQLADNEKRLKVQQDLLDRVSADRTRTEKRLKESELECAALKQRYSANDEEIQLLKMQIIGKEGALCRMHMVRKQFQRDITCAEQRANNLKDDVASATTNYETLRGEAKQLNHLIAECDAEKSKYKSKFAALVNERNVLATQLVRRNEELRLLYSKIRLQECTIDRGASDYNKRVKEIAAKREELEELRLRCRVSLARMLHVDKLRRRKKKIERELFNERRRSRALADELQRPVHVHRWRRLEGNAPKVLDGIYKVHSLERRILKKQDILTEKTKELAKRNAEYESIRKKLASLQGPEVAEELSLYDENLQRRKEQISGLDGELHEVEQHVDVVAEEVKQLSAELCEVKRRYYDAKHKNDLLRREQIAFRATWSGSPAVARVAQAAAEAASARMKEQQIHDQRGGTGPRTRTWQTRIQQRREQIMQERRLVQMLSTGAPASNFPLQPSPNQRLFVGGGFALTR</sequence>
<dbReference type="OMA" id="HQRQFVG"/>
<protein>
    <submittedName>
        <fullName evidence="4">Uncharacterized protein (Trypanosoma vivax)</fullName>
    </submittedName>
</protein>
<evidence type="ECO:0000256" key="1">
    <source>
        <dbReference type="ARBA" id="ARBA00023054"/>
    </source>
</evidence>
<organism evidence="4">
    <name type="scientific">Trypanosoma vivax (strain Y486)</name>
    <dbReference type="NCBI Taxonomy" id="1055687"/>
    <lineage>
        <taxon>Eukaryota</taxon>
        <taxon>Discoba</taxon>
        <taxon>Euglenozoa</taxon>
        <taxon>Kinetoplastea</taxon>
        <taxon>Metakinetoplastina</taxon>
        <taxon>Trypanosomatida</taxon>
        <taxon>Trypanosomatidae</taxon>
        <taxon>Trypanosoma</taxon>
        <taxon>Duttonella</taxon>
    </lineage>
</organism>
<evidence type="ECO:0000313" key="4">
    <source>
        <dbReference type="EMBL" id="CCC51275.1"/>
    </source>
</evidence>
<evidence type="ECO:0000256" key="2">
    <source>
        <dbReference type="SAM" id="Coils"/>
    </source>
</evidence>